<accession>A0A9W7WK44</accession>
<evidence type="ECO:0000313" key="3">
    <source>
        <dbReference type="Proteomes" id="UP001059041"/>
    </source>
</evidence>
<evidence type="ECO:0000256" key="1">
    <source>
        <dbReference type="SAM" id="MobiDB-lite"/>
    </source>
</evidence>
<dbReference type="EMBL" id="JAFHDT010000012">
    <property type="protein sequence ID" value="KAI7802549.1"/>
    <property type="molecule type" value="Genomic_DNA"/>
</dbReference>
<dbReference type="Proteomes" id="UP001059041">
    <property type="component" value="Linkage Group LG12"/>
</dbReference>
<feature type="region of interest" description="Disordered" evidence="1">
    <location>
        <begin position="1"/>
        <end position="38"/>
    </location>
</feature>
<reference evidence="2" key="1">
    <citation type="submission" date="2021-02" db="EMBL/GenBank/DDBJ databases">
        <title>Comparative genomics reveals that relaxation of natural selection precedes convergent phenotypic evolution of cavefish.</title>
        <authorList>
            <person name="Peng Z."/>
        </authorList>
    </citation>
    <scope>NUCLEOTIDE SEQUENCE</scope>
    <source>
        <tissue evidence="2">Muscle</tissue>
    </source>
</reference>
<gene>
    <name evidence="2" type="ORF">IRJ41_013154</name>
</gene>
<keyword evidence="3" id="KW-1185">Reference proteome</keyword>
<name>A0A9W7WK44_TRIRA</name>
<feature type="compositionally biased region" description="Polar residues" evidence="1">
    <location>
        <begin position="1"/>
        <end position="14"/>
    </location>
</feature>
<comment type="caution">
    <text evidence="2">The sequence shown here is derived from an EMBL/GenBank/DDBJ whole genome shotgun (WGS) entry which is preliminary data.</text>
</comment>
<evidence type="ECO:0000313" key="2">
    <source>
        <dbReference type="EMBL" id="KAI7802549.1"/>
    </source>
</evidence>
<organism evidence="2 3">
    <name type="scientific">Triplophysa rosa</name>
    <name type="common">Cave loach</name>
    <dbReference type="NCBI Taxonomy" id="992332"/>
    <lineage>
        <taxon>Eukaryota</taxon>
        <taxon>Metazoa</taxon>
        <taxon>Chordata</taxon>
        <taxon>Craniata</taxon>
        <taxon>Vertebrata</taxon>
        <taxon>Euteleostomi</taxon>
        <taxon>Actinopterygii</taxon>
        <taxon>Neopterygii</taxon>
        <taxon>Teleostei</taxon>
        <taxon>Ostariophysi</taxon>
        <taxon>Cypriniformes</taxon>
        <taxon>Nemacheilidae</taxon>
        <taxon>Triplophysa</taxon>
    </lineage>
</organism>
<proteinExistence type="predicted"/>
<protein>
    <submittedName>
        <fullName evidence="2">Uncharacterized protein</fullName>
    </submittedName>
</protein>
<dbReference type="AlphaFoldDB" id="A0A9W7WK44"/>
<sequence>MRPTGRPQTSSQRAQWRGAGSRRLADTHTPTQQGLFHRRRENLTSQLWGWEAIHLTSTHLALPLNSPGGFQPPFIPLPPPLSYISHPKLSFYRFLT</sequence>